<organism evidence="10 11">
    <name type="scientific">Fusobacterium ulcerans</name>
    <dbReference type="NCBI Taxonomy" id="861"/>
    <lineage>
        <taxon>Bacteria</taxon>
        <taxon>Fusobacteriati</taxon>
        <taxon>Fusobacteriota</taxon>
        <taxon>Fusobacteriia</taxon>
        <taxon>Fusobacteriales</taxon>
        <taxon>Fusobacteriaceae</taxon>
        <taxon>Fusobacterium</taxon>
    </lineage>
</organism>
<dbReference type="Proteomes" id="UP000249008">
    <property type="component" value="Chromosome 1"/>
</dbReference>
<evidence type="ECO:0000313" key="10">
    <source>
        <dbReference type="EMBL" id="SQJ00240.1"/>
    </source>
</evidence>
<keyword evidence="8" id="KW-0175">Coiled coil</keyword>
<evidence type="ECO:0000256" key="8">
    <source>
        <dbReference type="SAM" id="Coils"/>
    </source>
</evidence>
<accession>A0AAX1TPL5</accession>
<dbReference type="GO" id="GO:0006412">
    <property type="term" value="P:translation"/>
    <property type="evidence" value="ECO:0007669"/>
    <property type="project" value="UniProtKB-UniRule"/>
</dbReference>
<dbReference type="InterPro" id="IPR020594">
    <property type="entry name" value="Ribosomal_bL9_bac/chp"/>
</dbReference>
<comment type="function">
    <text evidence="7">Binds to the 23S rRNA.</text>
</comment>
<gene>
    <name evidence="7 10" type="primary">rplI</name>
    <name evidence="10" type="ORF">NCTC12112_00584</name>
</gene>
<dbReference type="EMBL" id="LS483487">
    <property type="protein sequence ID" value="SQJ00240.1"/>
    <property type="molecule type" value="Genomic_DNA"/>
</dbReference>
<dbReference type="InterPro" id="IPR036935">
    <property type="entry name" value="Ribosomal_bL9_N_sf"/>
</dbReference>
<dbReference type="InterPro" id="IPR020070">
    <property type="entry name" value="Ribosomal_bL9_N"/>
</dbReference>
<evidence type="ECO:0000256" key="1">
    <source>
        <dbReference type="ARBA" id="ARBA00010605"/>
    </source>
</evidence>
<dbReference type="Pfam" id="PF01281">
    <property type="entry name" value="Ribosomal_L9_N"/>
    <property type="match status" value="1"/>
</dbReference>
<evidence type="ECO:0000256" key="6">
    <source>
        <dbReference type="ARBA" id="ARBA00035292"/>
    </source>
</evidence>
<evidence type="ECO:0000256" key="5">
    <source>
        <dbReference type="ARBA" id="ARBA00023274"/>
    </source>
</evidence>
<dbReference type="InterPro" id="IPR020069">
    <property type="entry name" value="Ribosomal_bL9_C"/>
</dbReference>
<dbReference type="GeneID" id="78455174"/>
<keyword evidence="5 7" id="KW-0687">Ribonucleoprotein</keyword>
<dbReference type="PROSITE" id="PS00651">
    <property type="entry name" value="RIBOSOMAL_L9"/>
    <property type="match status" value="1"/>
</dbReference>
<evidence type="ECO:0000256" key="2">
    <source>
        <dbReference type="ARBA" id="ARBA00022730"/>
    </source>
</evidence>
<dbReference type="HAMAP" id="MF_00503">
    <property type="entry name" value="Ribosomal_bL9"/>
    <property type="match status" value="1"/>
</dbReference>
<dbReference type="Pfam" id="PF03948">
    <property type="entry name" value="Ribosomal_L9_C"/>
    <property type="match status" value="1"/>
</dbReference>
<evidence type="ECO:0000256" key="4">
    <source>
        <dbReference type="ARBA" id="ARBA00022980"/>
    </source>
</evidence>
<dbReference type="InterPro" id="IPR009027">
    <property type="entry name" value="Ribosomal_bL9/RNase_H1_N"/>
</dbReference>
<keyword evidence="3 7" id="KW-0694">RNA-binding</keyword>
<keyword evidence="4 7" id="KW-0689">Ribosomal protein</keyword>
<evidence type="ECO:0000256" key="3">
    <source>
        <dbReference type="ARBA" id="ARBA00022884"/>
    </source>
</evidence>
<dbReference type="InterPro" id="IPR036791">
    <property type="entry name" value="Ribosomal_bL9_C_sf"/>
</dbReference>
<sequence length="149" mass="16633">MAKIQVILTQDVAGQGRKGDLITVSDGYAHNFLIKNKKGMIATEEELKKIENRKKREEKKLQEDKEKSIELKKQLESKKIEIGVKIGENGKLFGAITNKEVSAAIEQIFGVAIDRKKIECNIKSLGEHIAVIKLHTDVKAEVKVVAKAQ</sequence>
<dbReference type="SUPFAM" id="SSF55658">
    <property type="entry name" value="L9 N-domain-like"/>
    <property type="match status" value="1"/>
</dbReference>
<evidence type="ECO:0000259" key="9">
    <source>
        <dbReference type="PROSITE" id="PS00651"/>
    </source>
</evidence>
<dbReference type="GO" id="GO:0005840">
    <property type="term" value="C:ribosome"/>
    <property type="evidence" value="ECO:0007669"/>
    <property type="project" value="UniProtKB-KW"/>
</dbReference>
<evidence type="ECO:0000313" key="11">
    <source>
        <dbReference type="Proteomes" id="UP000249008"/>
    </source>
</evidence>
<dbReference type="FunFam" id="3.40.5.10:FF:000010">
    <property type="entry name" value="50S ribosomal protein L9"/>
    <property type="match status" value="1"/>
</dbReference>
<protein>
    <recommendedName>
        <fullName evidence="6 7">Large ribosomal subunit protein bL9</fullName>
    </recommendedName>
</protein>
<evidence type="ECO:0000256" key="7">
    <source>
        <dbReference type="HAMAP-Rule" id="MF_00503"/>
    </source>
</evidence>
<proteinExistence type="inferred from homology"/>
<feature type="coiled-coil region" evidence="8">
    <location>
        <begin position="40"/>
        <end position="81"/>
    </location>
</feature>
<dbReference type="SUPFAM" id="SSF55653">
    <property type="entry name" value="Ribosomal protein L9 C-domain"/>
    <property type="match status" value="1"/>
</dbReference>
<dbReference type="GO" id="GO:0003735">
    <property type="term" value="F:structural constituent of ribosome"/>
    <property type="evidence" value="ECO:0007669"/>
    <property type="project" value="InterPro"/>
</dbReference>
<dbReference type="PANTHER" id="PTHR21368">
    <property type="entry name" value="50S RIBOSOMAL PROTEIN L9"/>
    <property type="match status" value="1"/>
</dbReference>
<name>A0AAX1TPL5_9FUSO</name>
<dbReference type="RefSeq" id="WP_005978141.1">
    <property type="nucleotide sequence ID" value="NZ_CABKNW010000003.1"/>
</dbReference>
<comment type="similarity">
    <text evidence="1 7">Belongs to the bacterial ribosomal protein bL9 family.</text>
</comment>
<dbReference type="AlphaFoldDB" id="A0AAX1TPL5"/>
<dbReference type="NCBIfam" id="TIGR00158">
    <property type="entry name" value="L9"/>
    <property type="match status" value="1"/>
</dbReference>
<dbReference type="Gene3D" id="3.40.5.10">
    <property type="entry name" value="Ribosomal protein L9, N-terminal domain"/>
    <property type="match status" value="1"/>
</dbReference>
<reference evidence="10 11" key="1">
    <citation type="submission" date="2018-06" db="EMBL/GenBank/DDBJ databases">
        <authorList>
            <consortium name="Pathogen Informatics"/>
            <person name="Doyle S."/>
        </authorList>
    </citation>
    <scope>NUCLEOTIDE SEQUENCE [LARGE SCALE GENOMIC DNA]</scope>
    <source>
        <strain evidence="10 11">NCTC12112</strain>
    </source>
</reference>
<dbReference type="Gene3D" id="3.10.430.100">
    <property type="entry name" value="Ribosomal protein L9, C-terminal domain"/>
    <property type="match status" value="1"/>
</dbReference>
<dbReference type="KEGG" id="ful:C4N20_10150"/>
<dbReference type="GO" id="GO:0019843">
    <property type="term" value="F:rRNA binding"/>
    <property type="evidence" value="ECO:0007669"/>
    <property type="project" value="UniProtKB-UniRule"/>
</dbReference>
<dbReference type="GO" id="GO:1990904">
    <property type="term" value="C:ribonucleoprotein complex"/>
    <property type="evidence" value="ECO:0007669"/>
    <property type="project" value="UniProtKB-KW"/>
</dbReference>
<dbReference type="InterPro" id="IPR000244">
    <property type="entry name" value="Ribosomal_bL9"/>
</dbReference>
<feature type="domain" description="Ribosomal protein L9" evidence="9">
    <location>
        <begin position="16"/>
        <end position="43"/>
    </location>
</feature>
<keyword evidence="2 7" id="KW-0699">rRNA-binding</keyword>